<gene>
    <name evidence="1" type="ORF">BGAL_0281g00050</name>
</gene>
<reference evidence="1 2" key="1">
    <citation type="submission" date="2017-12" db="EMBL/GenBank/DDBJ databases">
        <title>Comparative genomics of Botrytis spp.</title>
        <authorList>
            <person name="Valero-Jimenez C.A."/>
            <person name="Tapia P."/>
            <person name="Veloso J."/>
            <person name="Silva-Moreno E."/>
            <person name="Staats M."/>
            <person name="Valdes J.H."/>
            <person name="Van Kan J.A.L."/>
        </authorList>
    </citation>
    <scope>NUCLEOTIDE SEQUENCE [LARGE SCALE GENOMIC DNA]</scope>
    <source>
        <strain evidence="1 2">MUCL435</strain>
    </source>
</reference>
<evidence type="ECO:0000313" key="2">
    <source>
        <dbReference type="Proteomes" id="UP000308671"/>
    </source>
</evidence>
<accession>A0A4S8QRT4</accession>
<sequence length="66" mass="7284">MCSSSFFICGGPKLVKIRSKVKTSNLFPSGEWLAGGILPETLNLSEAQIREMAVGRERQGKTRQDE</sequence>
<organism evidence="1 2">
    <name type="scientific">Botrytis galanthina</name>
    <dbReference type="NCBI Taxonomy" id="278940"/>
    <lineage>
        <taxon>Eukaryota</taxon>
        <taxon>Fungi</taxon>
        <taxon>Dikarya</taxon>
        <taxon>Ascomycota</taxon>
        <taxon>Pezizomycotina</taxon>
        <taxon>Leotiomycetes</taxon>
        <taxon>Helotiales</taxon>
        <taxon>Sclerotiniaceae</taxon>
        <taxon>Botrytis</taxon>
    </lineage>
</organism>
<keyword evidence="2" id="KW-1185">Reference proteome</keyword>
<protein>
    <submittedName>
        <fullName evidence="1">Uncharacterized protein</fullName>
    </submittedName>
</protein>
<name>A0A4S8QRT4_9HELO</name>
<dbReference type="OrthoDB" id="10607663at2759"/>
<evidence type="ECO:0000313" key="1">
    <source>
        <dbReference type="EMBL" id="THV47897.1"/>
    </source>
</evidence>
<dbReference type="AlphaFoldDB" id="A0A4S8QRT4"/>
<comment type="caution">
    <text evidence="1">The sequence shown here is derived from an EMBL/GenBank/DDBJ whole genome shotgun (WGS) entry which is preliminary data.</text>
</comment>
<dbReference type="Proteomes" id="UP000308671">
    <property type="component" value="Unassembled WGS sequence"/>
</dbReference>
<dbReference type="EMBL" id="PQXL01000281">
    <property type="protein sequence ID" value="THV47897.1"/>
    <property type="molecule type" value="Genomic_DNA"/>
</dbReference>
<proteinExistence type="predicted"/>